<gene>
    <name evidence="3" type="ORF">ACFPM4_05485</name>
</gene>
<dbReference type="InterPro" id="IPR006976">
    <property type="entry name" value="VanZ-like"/>
</dbReference>
<reference evidence="4" key="1">
    <citation type="journal article" date="2019" name="Int. J. Syst. Evol. Microbiol.">
        <title>The Global Catalogue of Microorganisms (GCM) 10K type strain sequencing project: providing services to taxonomists for standard genome sequencing and annotation.</title>
        <authorList>
            <consortium name="The Broad Institute Genomics Platform"/>
            <consortium name="The Broad Institute Genome Sequencing Center for Infectious Disease"/>
            <person name="Wu L."/>
            <person name="Ma J."/>
        </authorList>
    </citation>
    <scope>NUCLEOTIDE SEQUENCE [LARGE SCALE GENOMIC DNA]</scope>
    <source>
        <strain evidence="4">CGMCC 1.12237</strain>
    </source>
</reference>
<keyword evidence="4" id="KW-1185">Reference proteome</keyword>
<organism evidence="3 4">
    <name type="scientific">Lederbergia graminis</name>
    <dbReference type="NCBI Taxonomy" id="735518"/>
    <lineage>
        <taxon>Bacteria</taxon>
        <taxon>Bacillati</taxon>
        <taxon>Bacillota</taxon>
        <taxon>Bacilli</taxon>
        <taxon>Bacillales</taxon>
        <taxon>Bacillaceae</taxon>
        <taxon>Lederbergia</taxon>
    </lineage>
</organism>
<feature type="transmembrane region" description="Helical" evidence="1">
    <location>
        <begin position="127"/>
        <end position="144"/>
    </location>
</feature>
<feature type="transmembrane region" description="Helical" evidence="1">
    <location>
        <begin position="70"/>
        <end position="88"/>
    </location>
</feature>
<feature type="transmembrane region" description="Helical" evidence="1">
    <location>
        <begin position="95"/>
        <end position="115"/>
    </location>
</feature>
<accession>A0ABW0LEB2</accession>
<keyword evidence="1" id="KW-0812">Transmembrane</keyword>
<feature type="transmembrane region" description="Helical" evidence="1">
    <location>
        <begin position="6"/>
        <end position="25"/>
    </location>
</feature>
<keyword evidence="1" id="KW-0472">Membrane</keyword>
<comment type="caution">
    <text evidence="3">The sequence shown here is derived from an EMBL/GenBank/DDBJ whole genome shotgun (WGS) entry which is preliminary data.</text>
</comment>
<evidence type="ECO:0000259" key="2">
    <source>
        <dbReference type="Pfam" id="PF04892"/>
    </source>
</evidence>
<feature type="domain" description="VanZ-like" evidence="2">
    <location>
        <begin position="12"/>
        <end position="143"/>
    </location>
</feature>
<sequence length="153" mass="17430">MKLMKGILWCAFILYLACLSKIILIKHLPISIILQNLDVRLNLNQSNFVPFATITDYFALGYTWISIENIIGNIIIFVPLGLLLPILIGKFRKDIIALLLVSFIISFIFELVQLLFPIFGSFDVDDLLLNILGALIGYFAFRLSRKNLNLKPE</sequence>
<evidence type="ECO:0000313" key="3">
    <source>
        <dbReference type="EMBL" id="MFC5464209.1"/>
    </source>
</evidence>
<evidence type="ECO:0000256" key="1">
    <source>
        <dbReference type="SAM" id="Phobius"/>
    </source>
</evidence>
<dbReference type="InterPro" id="IPR053150">
    <property type="entry name" value="Teicoplanin_resist-assoc"/>
</dbReference>
<keyword evidence="1" id="KW-1133">Transmembrane helix</keyword>
<proteinExistence type="predicted"/>
<name>A0ABW0LEB2_9BACI</name>
<evidence type="ECO:0000313" key="4">
    <source>
        <dbReference type="Proteomes" id="UP001596147"/>
    </source>
</evidence>
<dbReference type="RefSeq" id="WP_382348737.1">
    <property type="nucleotide sequence ID" value="NZ_JBHSMC010000003.1"/>
</dbReference>
<dbReference type="Proteomes" id="UP001596147">
    <property type="component" value="Unassembled WGS sequence"/>
</dbReference>
<dbReference type="Pfam" id="PF04892">
    <property type="entry name" value="VanZ"/>
    <property type="match status" value="1"/>
</dbReference>
<dbReference type="PANTHER" id="PTHR36834:SF1">
    <property type="entry name" value="INTEGRAL MEMBRANE PROTEIN"/>
    <property type="match status" value="1"/>
</dbReference>
<dbReference type="PANTHER" id="PTHR36834">
    <property type="entry name" value="MEMBRANE PROTEIN-RELATED"/>
    <property type="match status" value="1"/>
</dbReference>
<protein>
    <submittedName>
        <fullName evidence="3">VanZ family protein</fullName>
    </submittedName>
</protein>
<dbReference type="EMBL" id="JBHSMC010000003">
    <property type="protein sequence ID" value="MFC5464209.1"/>
    <property type="molecule type" value="Genomic_DNA"/>
</dbReference>